<keyword evidence="5" id="KW-0411">Iron-sulfur</keyword>
<dbReference type="InterPro" id="IPR017900">
    <property type="entry name" value="4Fe4S_Fe_S_CS"/>
</dbReference>
<gene>
    <name evidence="7" type="ORF">GS424_005285</name>
</gene>
<evidence type="ECO:0000256" key="1">
    <source>
        <dbReference type="ARBA" id="ARBA00001966"/>
    </source>
</evidence>
<protein>
    <submittedName>
        <fullName evidence="7">4Fe-4S dicluster domain-containing protein</fullName>
    </submittedName>
</protein>
<organism evidence="7 8">
    <name type="scientific">Eggerthella guodeyinii</name>
    <dbReference type="NCBI Taxonomy" id="2690837"/>
    <lineage>
        <taxon>Bacteria</taxon>
        <taxon>Bacillati</taxon>
        <taxon>Actinomycetota</taxon>
        <taxon>Coriobacteriia</taxon>
        <taxon>Eggerthellales</taxon>
        <taxon>Eggerthellaceae</taxon>
        <taxon>Eggerthella</taxon>
    </lineage>
</organism>
<dbReference type="RefSeq" id="WP_160943110.1">
    <property type="nucleotide sequence ID" value="NZ_CP063310.1"/>
</dbReference>
<reference evidence="7 8" key="1">
    <citation type="submission" date="2020-10" db="EMBL/GenBank/DDBJ databases">
        <title>Eggerthella sp. nov., isolated from human feces.</title>
        <authorList>
            <person name="Yajun G."/>
        </authorList>
    </citation>
    <scope>NUCLEOTIDE SEQUENCE [LARGE SCALE GENOMIC DNA]</scope>
    <source>
        <strain evidence="7 8">HF-1101</strain>
    </source>
</reference>
<keyword evidence="2" id="KW-0004">4Fe-4S</keyword>
<dbReference type="Gene3D" id="3.30.70.20">
    <property type="match status" value="2"/>
</dbReference>
<feature type="domain" description="4Fe-4S ferredoxin-type" evidence="6">
    <location>
        <begin position="116"/>
        <end position="152"/>
    </location>
</feature>
<dbReference type="GO" id="GO:0046872">
    <property type="term" value="F:metal ion binding"/>
    <property type="evidence" value="ECO:0007669"/>
    <property type="project" value="UniProtKB-KW"/>
</dbReference>
<dbReference type="InterPro" id="IPR050157">
    <property type="entry name" value="PSI_iron-sulfur_center"/>
</dbReference>
<evidence type="ECO:0000259" key="6">
    <source>
        <dbReference type="PROSITE" id="PS51379"/>
    </source>
</evidence>
<dbReference type="PROSITE" id="PS00198">
    <property type="entry name" value="4FE4S_FER_1"/>
    <property type="match status" value="2"/>
</dbReference>
<evidence type="ECO:0000313" key="7">
    <source>
        <dbReference type="EMBL" id="QOS69260.1"/>
    </source>
</evidence>
<dbReference type="AlphaFoldDB" id="A0A6L7IVX7"/>
<dbReference type="PROSITE" id="PS51379">
    <property type="entry name" value="4FE4S_FER_2"/>
    <property type="match status" value="4"/>
</dbReference>
<evidence type="ECO:0000256" key="3">
    <source>
        <dbReference type="ARBA" id="ARBA00022723"/>
    </source>
</evidence>
<sequence>MISRRALLQGVAGAAAVAAVGSATAFALPAGALRPPGAQDDDRFWGACIRCDRCRSVCPTSAIGVAKLEEGLLAARTPRMEFRLGYCNACGGTYRCIGACPTGALQPFDPDSDKIGMAVIDREKCETFGVSAACNAECVSACPTEALALDDEGRLGIDEETCWGCGACEFACPSNAYRTYDGSTRRGISIELWKGRDS</sequence>
<dbReference type="PANTHER" id="PTHR24960">
    <property type="entry name" value="PHOTOSYSTEM I IRON-SULFUR CENTER-RELATED"/>
    <property type="match status" value="1"/>
</dbReference>
<accession>A0A6L7IVX7</accession>
<dbReference type="Pfam" id="PF12838">
    <property type="entry name" value="Fer4_7"/>
    <property type="match status" value="2"/>
</dbReference>
<dbReference type="EMBL" id="CP063310">
    <property type="protein sequence ID" value="QOS69260.1"/>
    <property type="molecule type" value="Genomic_DNA"/>
</dbReference>
<dbReference type="CDD" id="cd16373">
    <property type="entry name" value="DMSOR_beta_like"/>
    <property type="match status" value="1"/>
</dbReference>
<dbReference type="InterPro" id="IPR006311">
    <property type="entry name" value="TAT_signal"/>
</dbReference>
<feature type="domain" description="4Fe-4S ferredoxin-type" evidence="6">
    <location>
        <begin position="35"/>
        <end position="68"/>
    </location>
</feature>
<dbReference type="Proteomes" id="UP000478463">
    <property type="component" value="Chromosome"/>
</dbReference>
<dbReference type="KEGG" id="egd:GS424_005285"/>
<proteinExistence type="predicted"/>
<dbReference type="GO" id="GO:0051539">
    <property type="term" value="F:4 iron, 4 sulfur cluster binding"/>
    <property type="evidence" value="ECO:0007669"/>
    <property type="project" value="UniProtKB-KW"/>
</dbReference>
<keyword evidence="3" id="KW-0479">Metal-binding</keyword>
<dbReference type="PROSITE" id="PS51318">
    <property type="entry name" value="TAT"/>
    <property type="match status" value="1"/>
</dbReference>
<evidence type="ECO:0000256" key="2">
    <source>
        <dbReference type="ARBA" id="ARBA00022485"/>
    </source>
</evidence>
<name>A0A6L7IVX7_9ACTN</name>
<dbReference type="InterPro" id="IPR017896">
    <property type="entry name" value="4Fe4S_Fe-S-bd"/>
</dbReference>
<evidence type="ECO:0000256" key="4">
    <source>
        <dbReference type="ARBA" id="ARBA00023004"/>
    </source>
</evidence>
<dbReference type="SUPFAM" id="SSF54862">
    <property type="entry name" value="4Fe-4S ferredoxins"/>
    <property type="match status" value="1"/>
</dbReference>
<feature type="domain" description="4Fe-4S ferredoxin-type" evidence="6">
    <location>
        <begin position="78"/>
        <end position="110"/>
    </location>
</feature>
<dbReference type="PANTHER" id="PTHR24960:SF79">
    <property type="entry name" value="PHOTOSYSTEM I IRON-SULFUR CENTER"/>
    <property type="match status" value="1"/>
</dbReference>
<keyword evidence="4" id="KW-0408">Iron</keyword>
<evidence type="ECO:0000256" key="5">
    <source>
        <dbReference type="ARBA" id="ARBA00023014"/>
    </source>
</evidence>
<evidence type="ECO:0000313" key="8">
    <source>
        <dbReference type="Proteomes" id="UP000478463"/>
    </source>
</evidence>
<feature type="domain" description="4Fe-4S ferredoxin-type" evidence="6">
    <location>
        <begin position="153"/>
        <end position="182"/>
    </location>
</feature>
<comment type="cofactor">
    <cofactor evidence="1">
        <name>[4Fe-4S] cluster</name>
        <dbReference type="ChEBI" id="CHEBI:49883"/>
    </cofactor>
</comment>